<evidence type="ECO:0008006" key="3">
    <source>
        <dbReference type="Google" id="ProtNLM"/>
    </source>
</evidence>
<dbReference type="Pfam" id="PF03641">
    <property type="entry name" value="Lysine_decarbox"/>
    <property type="match status" value="1"/>
</dbReference>
<keyword evidence="2" id="KW-1185">Reference proteome</keyword>
<dbReference type="PANTHER" id="PTHR31223:SF70">
    <property type="entry name" value="LOG FAMILY PROTEIN YJL055W"/>
    <property type="match status" value="1"/>
</dbReference>
<dbReference type="GO" id="GO:0016799">
    <property type="term" value="F:hydrolase activity, hydrolyzing N-glycosyl compounds"/>
    <property type="evidence" value="ECO:0007669"/>
    <property type="project" value="TreeGrafter"/>
</dbReference>
<dbReference type="STRING" id="109895.A0A507DU73"/>
<dbReference type="AlphaFoldDB" id="A0A507DU73"/>
<dbReference type="Proteomes" id="UP000318582">
    <property type="component" value="Unassembled WGS sequence"/>
</dbReference>
<name>A0A507DU73_9FUNG</name>
<gene>
    <name evidence="1" type="ORF">PhCBS80983_g05439</name>
</gene>
<accession>A0A507DU73</accession>
<dbReference type="InterPro" id="IPR031100">
    <property type="entry name" value="LOG_fam"/>
</dbReference>
<organism evidence="1 2">
    <name type="scientific">Powellomyces hirtus</name>
    <dbReference type="NCBI Taxonomy" id="109895"/>
    <lineage>
        <taxon>Eukaryota</taxon>
        <taxon>Fungi</taxon>
        <taxon>Fungi incertae sedis</taxon>
        <taxon>Chytridiomycota</taxon>
        <taxon>Chytridiomycota incertae sedis</taxon>
        <taxon>Chytridiomycetes</taxon>
        <taxon>Spizellomycetales</taxon>
        <taxon>Powellomycetaceae</taxon>
        <taxon>Powellomyces</taxon>
    </lineage>
</organism>
<dbReference type="NCBIfam" id="TIGR00730">
    <property type="entry name" value="Rossman fold protein, TIGR00730 family"/>
    <property type="match status" value="1"/>
</dbReference>
<sequence length="205" mass="21780">MPAERLKAVCVFCGSSAGKNEAYVRAATELGTALVENGLELVYGGGNRGLMGAVAASVAERGGVVTGFIPETMTQFEGLQTVGTVHFVPTMHARKAAMAEASGAFVALPGGFGTFEELLEMVTWSQLRLHDKPVAILNTLGFYDPFLALLDRAVEDGFIAPVNRGLLIVKDNVPDLLAAIIDYTRPENAGYDLDWSKAPQPVVLP</sequence>
<evidence type="ECO:0000313" key="1">
    <source>
        <dbReference type="EMBL" id="TPX55299.1"/>
    </source>
</evidence>
<dbReference type="EMBL" id="QEAQ01000116">
    <property type="protein sequence ID" value="TPX55299.1"/>
    <property type="molecule type" value="Genomic_DNA"/>
</dbReference>
<protein>
    <recommendedName>
        <fullName evidence="3">Cytokinin riboside 5'-monophosphate phosphoribohydrolase</fullName>
    </recommendedName>
</protein>
<reference evidence="1 2" key="1">
    <citation type="journal article" date="2019" name="Sci. Rep.">
        <title>Comparative genomics of chytrid fungi reveal insights into the obligate biotrophic and pathogenic lifestyle of Synchytrium endobioticum.</title>
        <authorList>
            <person name="van de Vossenberg B.T.L.H."/>
            <person name="Warris S."/>
            <person name="Nguyen H.D.T."/>
            <person name="van Gent-Pelzer M.P.E."/>
            <person name="Joly D.L."/>
            <person name="van de Geest H.C."/>
            <person name="Bonants P.J.M."/>
            <person name="Smith D.S."/>
            <person name="Levesque C.A."/>
            <person name="van der Lee T.A.J."/>
        </authorList>
    </citation>
    <scope>NUCLEOTIDE SEQUENCE [LARGE SCALE GENOMIC DNA]</scope>
    <source>
        <strain evidence="1 2">CBS 809.83</strain>
    </source>
</reference>
<dbReference type="Gene3D" id="3.40.50.450">
    <property type="match status" value="1"/>
</dbReference>
<evidence type="ECO:0000313" key="2">
    <source>
        <dbReference type="Proteomes" id="UP000318582"/>
    </source>
</evidence>
<comment type="caution">
    <text evidence="1">The sequence shown here is derived from an EMBL/GenBank/DDBJ whole genome shotgun (WGS) entry which is preliminary data.</text>
</comment>
<dbReference type="GO" id="GO:0009691">
    <property type="term" value="P:cytokinin biosynthetic process"/>
    <property type="evidence" value="ECO:0007669"/>
    <property type="project" value="InterPro"/>
</dbReference>
<dbReference type="SUPFAM" id="SSF102405">
    <property type="entry name" value="MCP/YpsA-like"/>
    <property type="match status" value="1"/>
</dbReference>
<dbReference type="InterPro" id="IPR005269">
    <property type="entry name" value="LOG"/>
</dbReference>
<dbReference type="PANTHER" id="PTHR31223">
    <property type="entry name" value="LOG FAMILY PROTEIN YJL055W"/>
    <property type="match status" value="1"/>
</dbReference>
<proteinExistence type="predicted"/>
<dbReference type="GO" id="GO:0005829">
    <property type="term" value="C:cytosol"/>
    <property type="evidence" value="ECO:0007669"/>
    <property type="project" value="TreeGrafter"/>
</dbReference>